<dbReference type="EMBL" id="JACHXN010000003">
    <property type="protein sequence ID" value="MBB3145030.1"/>
    <property type="molecule type" value="Genomic_DNA"/>
</dbReference>
<dbReference type="AlphaFoldDB" id="A0A839U7P9"/>
<feature type="chain" id="PRO_5032770224" evidence="2">
    <location>
        <begin position="18"/>
        <end position="146"/>
    </location>
</feature>
<evidence type="ECO:0000256" key="2">
    <source>
        <dbReference type="SAM" id="SignalP"/>
    </source>
</evidence>
<evidence type="ECO:0000313" key="4">
    <source>
        <dbReference type="Proteomes" id="UP000554520"/>
    </source>
</evidence>
<evidence type="ECO:0000313" key="3">
    <source>
        <dbReference type="EMBL" id="MBB3145030.1"/>
    </source>
</evidence>
<feature type="region of interest" description="Disordered" evidence="1">
    <location>
        <begin position="125"/>
        <end position="146"/>
    </location>
</feature>
<name>A0A839U7P9_9HYPH</name>
<protein>
    <submittedName>
        <fullName evidence="3">Surface antigen</fullName>
    </submittedName>
</protein>
<accession>A0A839U7P9</accession>
<dbReference type="InterPro" id="IPR016364">
    <property type="entry name" value="Surface_antigen_Rickettsia"/>
</dbReference>
<comment type="caution">
    <text evidence="3">The sequence shown here is derived from an EMBL/GenBank/DDBJ whole genome shotgun (WGS) entry which is preliminary data.</text>
</comment>
<organism evidence="3 4">
    <name type="scientific">Phyllobacterium trifolii</name>
    <dbReference type="NCBI Taxonomy" id="300193"/>
    <lineage>
        <taxon>Bacteria</taxon>
        <taxon>Pseudomonadati</taxon>
        <taxon>Pseudomonadota</taxon>
        <taxon>Alphaproteobacteria</taxon>
        <taxon>Hyphomicrobiales</taxon>
        <taxon>Phyllobacteriaceae</taxon>
        <taxon>Phyllobacterium</taxon>
    </lineage>
</organism>
<gene>
    <name evidence="3" type="ORF">FHS21_001431</name>
</gene>
<dbReference type="PROSITE" id="PS51257">
    <property type="entry name" value="PROKAR_LIPOPROTEIN"/>
    <property type="match status" value="1"/>
</dbReference>
<feature type="signal peptide" evidence="2">
    <location>
        <begin position="1"/>
        <end position="17"/>
    </location>
</feature>
<keyword evidence="2" id="KW-0732">Signal</keyword>
<reference evidence="3 4" key="1">
    <citation type="submission" date="2020-08" db="EMBL/GenBank/DDBJ databases">
        <title>Genomic Encyclopedia of Type Strains, Phase III (KMG-III): the genomes of soil and plant-associated and newly described type strains.</title>
        <authorList>
            <person name="Whitman W."/>
        </authorList>
    </citation>
    <scope>NUCLEOTIDE SEQUENCE [LARGE SCALE GENOMIC DNA]</scope>
    <source>
        <strain evidence="3 4">CECT 7015</strain>
    </source>
</reference>
<proteinExistence type="predicted"/>
<sequence>MMKFHIVISLLAVVVLAGCSTTSAPKSNGGSTLSKLTGGSKQAATTGVLAALGNGLIGNNPSLDASDRKRALQAEYQALEYSPAGKTVEWKNSSGSHSGEVVAAQPYQVGSQNCRQYTHTVRIDGTPQSARGTACRNEDGSWTPLT</sequence>
<keyword evidence="4" id="KW-1185">Reference proteome</keyword>
<evidence type="ECO:0000256" key="1">
    <source>
        <dbReference type="SAM" id="MobiDB-lite"/>
    </source>
</evidence>
<dbReference type="PIRSF" id="PIRSF002721">
    <property type="entry name" value="Surface_antigen_Rickettsia"/>
    <property type="match status" value="1"/>
</dbReference>
<dbReference type="Proteomes" id="UP000554520">
    <property type="component" value="Unassembled WGS sequence"/>
</dbReference>